<evidence type="ECO:0000313" key="2">
    <source>
        <dbReference type="Proteomes" id="UP000703269"/>
    </source>
</evidence>
<comment type="caution">
    <text evidence="1">The sequence shown here is derived from an EMBL/GenBank/DDBJ whole genome shotgun (WGS) entry which is preliminary data.</text>
</comment>
<name>A0A9P3LM81_9APHY</name>
<reference evidence="1 2" key="1">
    <citation type="submission" date="2021-08" db="EMBL/GenBank/DDBJ databases">
        <title>Draft Genome Sequence of Phanerochaete sordida strain YK-624.</title>
        <authorList>
            <person name="Mori T."/>
            <person name="Dohra H."/>
            <person name="Suzuki T."/>
            <person name="Kawagishi H."/>
            <person name="Hirai H."/>
        </authorList>
    </citation>
    <scope>NUCLEOTIDE SEQUENCE [LARGE SCALE GENOMIC DNA]</scope>
    <source>
        <strain evidence="1 2">YK-624</strain>
    </source>
</reference>
<sequence>MFSTGLQSHHEARSHNHNAPLQCAPRICRAVLLLVPAPMRRCPSPPVPAALIVKDPPVPTPGVCYSGAPTEDMCTEHVAGHCFRDGC</sequence>
<organism evidence="1 2">
    <name type="scientific">Phanerochaete sordida</name>
    <dbReference type="NCBI Taxonomy" id="48140"/>
    <lineage>
        <taxon>Eukaryota</taxon>
        <taxon>Fungi</taxon>
        <taxon>Dikarya</taxon>
        <taxon>Basidiomycota</taxon>
        <taxon>Agaricomycotina</taxon>
        <taxon>Agaricomycetes</taxon>
        <taxon>Polyporales</taxon>
        <taxon>Phanerochaetaceae</taxon>
        <taxon>Phanerochaete</taxon>
    </lineage>
</organism>
<dbReference type="AlphaFoldDB" id="A0A9P3LM81"/>
<evidence type="ECO:0000313" key="1">
    <source>
        <dbReference type="EMBL" id="GJE99087.1"/>
    </source>
</evidence>
<proteinExistence type="predicted"/>
<gene>
    <name evidence="1" type="ORF">PsYK624_153300</name>
</gene>
<dbReference type="EMBL" id="BPQB01000100">
    <property type="protein sequence ID" value="GJE99087.1"/>
    <property type="molecule type" value="Genomic_DNA"/>
</dbReference>
<keyword evidence="2" id="KW-1185">Reference proteome</keyword>
<accession>A0A9P3LM81</accession>
<dbReference type="Proteomes" id="UP000703269">
    <property type="component" value="Unassembled WGS sequence"/>
</dbReference>
<protein>
    <submittedName>
        <fullName evidence="1">Uncharacterized protein</fullName>
    </submittedName>
</protein>